<protein>
    <submittedName>
        <fullName evidence="5">ArsR family transcriptional regulator</fullName>
    </submittedName>
</protein>
<organism evidence="5">
    <name type="scientific">Leucothrix mucor</name>
    <dbReference type="NCBI Taxonomy" id="45248"/>
    <lineage>
        <taxon>Bacteria</taxon>
        <taxon>Pseudomonadati</taxon>
        <taxon>Pseudomonadota</taxon>
        <taxon>Gammaproteobacteria</taxon>
        <taxon>Thiotrichales</taxon>
        <taxon>Thiotrichaceae</taxon>
        <taxon>Leucothrix</taxon>
    </lineage>
</organism>
<dbReference type="InterPro" id="IPR011991">
    <property type="entry name" value="ArsR-like_HTH"/>
</dbReference>
<comment type="caution">
    <text evidence="5">The sequence shown here is derived from an EMBL/GenBank/DDBJ whole genome shotgun (WGS) entry which is preliminary data.</text>
</comment>
<dbReference type="CDD" id="cd00090">
    <property type="entry name" value="HTH_ARSR"/>
    <property type="match status" value="1"/>
</dbReference>
<dbReference type="InterPro" id="IPR001845">
    <property type="entry name" value="HTH_ArsR_DNA-bd_dom"/>
</dbReference>
<dbReference type="PANTHER" id="PTHR43132:SF6">
    <property type="entry name" value="HTH-TYPE TRANSCRIPTIONAL REPRESSOR CZRA"/>
    <property type="match status" value="1"/>
</dbReference>
<evidence type="ECO:0000313" key="5">
    <source>
        <dbReference type="EMBL" id="HFC93572.1"/>
    </source>
</evidence>
<dbReference type="InterPro" id="IPR051011">
    <property type="entry name" value="Metal_resp_trans_reg"/>
</dbReference>
<dbReference type="Pfam" id="PF01022">
    <property type="entry name" value="HTH_5"/>
    <property type="match status" value="1"/>
</dbReference>
<accession>A0A7V2T2Q7</accession>
<dbReference type="NCBIfam" id="NF033788">
    <property type="entry name" value="HTH_metalloreg"/>
    <property type="match status" value="1"/>
</dbReference>
<dbReference type="SMART" id="SM00418">
    <property type="entry name" value="HTH_ARSR"/>
    <property type="match status" value="1"/>
</dbReference>
<dbReference type="Gene3D" id="1.10.10.10">
    <property type="entry name" value="Winged helix-like DNA-binding domain superfamily/Winged helix DNA-binding domain"/>
    <property type="match status" value="1"/>
</dbReference>
<evidence type="ECO:0000259" key="4">
    <source>
        <dbReference type="PROSITE" id="PS50987"/>
    </source>
</evidence>
<dbReference type="EMBL" id="DRMS01000464">
    <property type="protein sequence ID" value="HFC93572.1"/>
    <property type="molecule type" value="Genomic_DNA"/>
</dbReference>
<name>A0A7V2T2Q7_LEUMU</name>
<dbReference type="GO" id="GO:0003700">
    <property type="term" value="F:DNA-binding transcription factor activity"/>
    <property type="evidence" value="ECO:0007669"/>
    <property type="project" value="InterPro"/>
</dbReference>
<dbReference type="InterPro" id="IPR036390">
    <property type="entry name" value="WH_DNA-bd_sf"/>
</dbReference>
<dbReference type="PRINTS" id="PR00778">
    <property type="entry name" value="HTHARSR"/>
</dbReference>
<evidence type="ECO:0000256" key="3">
    <source>
        <dbReference type="ARBA" id="ARBA00023163"/>
    </source>
</evidence>
<dbReference type="Proteomes" id="UP000885750">
    <property type="component" value="Unassembled WGS sequence"/>
</dbReference>
<proteinExistence type="predicted"/>
<keyword evidence="2" id="KW-0238">DNA-binding</keyword>
<keyword evidence="3" id="KW-0804">Transcription</keyword>
<sequence>MKALESKCTFSHGILAGEDIEYTSKSLKAIAHPVRLQILCFIGAKEASVKDIVADIGTSQSNISQHLSVMKSKGVVDSKKVANRVYYHVINSTVLQMMGVGKISKL</sequence>
<dbReference type="PANTHER" id="PTHR43132">
    <property type="entry name" value="ARSENICAL RESISTANCE OPERON REPRESSOR ARSR-RELATED"/>
    <property type="match status" value="1"/>
</dbReference>
<reference evidence="5" key="1">
    <citation type="journal article" date="2020" name="mSystems">
        <title>Genome- and Community-Level Interaction Insights into Carbon Utilization and Element Cycling Functions of Hydrothermarchaeota in Hydrothermal Sediment.</title>
        <authorList>
            <person name="Zhou Z."/>
            <person name="Liu Y."/>
            <person name="Xu W."/>
            <person name="Pan J."/>
            <person name="Luo Z.H."/>
            <person name="Li M."/>
        </authorList>
    </citation>
    <scope>NUCLEOTIDE SEQUENCE [LARGE SCALE GENOMIC DNA]</scope>
    <source>
        <strain evidence="5">HyVt-493</strain>
    </source>
</reference>
<feature type="domain" description="HTH arsR-type" evidence="4">
    <location>
        <begin position="15"/>
        <end position="106"/>
    </location>
</feature>
<dbReference type="AlphaFoldDB" id="A0A7V2T2Q7"/>
<evidence type="ECO:0000256" key="2">
    <source>
        <dbReference type="ARBA" id="ARBA00023125"/>
    </source>
</evidence>
<dbReference type="SUPFAM" id="SSF46785">
    <property type="entry name" value="Winged helix' DNA-binding domain"/>
    <property type="match status" value="1"/>
</dbReference>
<keyword evidence="1" id="KW-0805">Transcription regulation</keyword>
<gene>
    <name evidence="5" type="ORF">ENJ51_12255</name>
</gene>
<dbReference type="InterPro" id="IPR036388">
    <property type="entry name" value="WH-like_DNA-bd_sf"/>
</dbReference>
<dbReference type="GO" id="GO:0003677">
    <property type="term" value="F:DNA binding"/>
    <property type="evidence" value="ECO:0007669"/>
    <property type="project" value="UniProtKB-KW"/>
</dbReference>
<dbReference type="PROSITE" id="PS50987">
    <property type="entry name" value="HTH_ARSR_2"/>
    <property type="match status" value="1"/>
</dbReference>
<evidence type="ECO:0000256" key="1">
    <source>
        <dbReference type="ARBA" id="ARBA00023015"/>
    </source>
</evidence>